<feature type="compositionally biased region" description="Basic and acidic residues" evidence="1">
    <location>
        <begin position="57"/>
        <end position="77"/>
    </location>
</feature>
<feature type="region of interest" description="Disordered" evidence="1">
    <location>
        <begin position="151"/>
        <end position="181"/>
    </location>
</feature>
<comment type="caution">
    <text evidence="3">The sequence shown here is derived from an EMBL/GenBank/DDBJ whole genome shotgun (WGS) entry which is preliminary data.</text>
</comment>
<keyword evidence="4" id="KW-1185">Reference proteome</keyword>
<evidence type="ECO:0000256" key="2">
    <source>
        <dbReference type="SAM" id="SignalP"/>
    </source>
</evidence>
<evidence type="ECO:0000313" key="3">
    <source>
        <dbReference type="EMBL" id="KAF9487291.1"/>
    </source>
</evidence>
<reference evidence="3" key="1">
    <citation type="submission" date="2020-11" db="EMBL/GenBank/DDBJ databases">
        <authorList>
            <consortium name="DOE Joint Genome Institute"/>
            <person name="Ahrendt S."/>
            <person name="Riley R."/>
            <person name="Andreopoulos W."/>
            <person name="Labutti K."/>
            <person name="Pangilinan J."/>
            <person name="Ruiz-Duenas F.J."/>
            <person name="Barrasa J.M."/>
            <person name="Sanchez-Garcia M."/>
            <person name="Camarero S."/>
            <person name="Miyauchi S."/>
            <person name="Serrano A."/>
            <person name="Linde D."/>
            <person name="Babiker R."/>
            <person name="Drula E."/>
            <person name="Ayuso-Fernandez I."/>
            <person name="Pacheco R."/>
            <person name="Padilla G."/>
            <person name="Ferreira P."/>
            <person name="Barriuso J."/>
            <person name="Kellner H."/>
            <person name="Castanera R."/>
            <person name="Alfaro M."/>
            <person name="Ramirez L."/>
            <person name="Pisabarro A.G."/>
            <person name="Kuo A."/>
            <person name="Tritt A."/>
            <person name="Lipzen A."/>
            <person name="He G."/>
            <person name="Yan M."/>
            <person name="Ng V."/>
            <person name="Cullen D."/>
            <person name="Martin F."/>
            <person name="Rosso M.-N."/>
            <person name="Henrissat B."/>
            <person name="Hibbett D."/>
            <person name="Martinez A.T."/>
            <person name="Grigoriev I.V."/>
        </authorList>
    </citation>
    <scope>NUCLEOTIDE SEQUENCE</scope>
    <source>
        <strain evidence="3">ATCC 90797</strain>
    </source>
</reference>
<protein>
    <submittedName>
        <fullName evidence="3">Uncharacterized protein</fullName>
    </submittedName>
</protein>
<feature type="compositionally biased region" description="Basic and acidic residues" evidence="1">
    <location>
        <begin position="158"/>
        <end position="175"/>
    </location>
</feature>
<evidence type="ECO:0000256" key="1">
    <source>
        <dbReference type="SAM" id="MobiDB-lite"/>
    </source>
</evidence>
<dbReference type="EMBL" id="MU154794">
    <property type="protein sequence ID" value="KAF9487291.1"/>
    <property type="molecule type" value="Genomic_DNA"/>
</dbReference>
<evidence type="ECO:0000313" key="4">
    <source>
        <dbReference type="Proteomes" id="UP000807025"/>
    </source>
</evidence>
<feature type="chain" id="PRO_5040163337" evidence="2">
    <location>
        <begin position="24"/>
        <end position="488"/>
    </location>
</feature>
<dbReference type="Proteomes" id="UP000807025">
    <property type="component" value="Unassembled WGS sequence"/>
</dbReference>
<keyword evidence="2" id="KW-0732">Signal</keyword>
<name>A0A9P5ZK43_PLEER</name>
<dbReference type="OrthoDB" id="2977066at2759"/>
<feature type="region of interest" description="Disordered" evidence="1">
    <location>
        <begin position="57"/>
        <end position="104"/>
    </location>
</feature>
<accession>A0A9P5ZK43</accession>
<feature type="signal peptide" evidence="2">
    <location>
        <begin position="1"/>
        <end position="23"/>
    </location>
</feature>
<gene>
    <name evidence="3" type="ORF">BDN71DRAFT_1514121</name>
</gene>
<organism evidence="3 4">
    <name type="scientific">Pleurotus eryngii</name>
    <name type="common">Boletus of the steppes</name>
    <dbReference type="NCBI Taxonomy" id="5323"/>
    <lineage>
        <taxon>Eukaryota</taxon>
        <taxon>Fungi</taxon>
        <taxon>Dikarya</taxon>
        <taxon>Basidiomycota</taxon>
        <taxon>Agaricomycotina</taxon>
        <taxon>Agaricomycetes</taxon>
        <taxon>Agaricomycetidae</taxon>
        <taxon>Agaricales</taxon>
        <taxon>Pleurotineae</taxon>
        <taxon>Pleurotaceae</taxon>
        <taxon>Pleurotus</taxon>
    </lineage>
</organism>
<dbReference type="AlphaFoldDB" id="A0A9P5ZK43"/>
<proteinExistence type="predicted"/>
<sequence length="488" mass="55008">MVRNNTFPILLAFSVRRAGLAYALPDNHAMTSDVLHSSYESFAVRDVDYMSSIYAREAEPESAPREHEDLGGDDDHNVPSYSSRNHSTREVDGGAHASSNNRHQRRAALDYVAELTARSVDPDDHEDERLAHREQLDCIVELAVRYAPPRSQLNYNDNAHDDGRHSDTDERRPEARSGWGTVLPSSKALGNAIQRRMANNMHRRKQADDGDALDARVAFGMAFRPIAQELGRAFRTTIFEKELGSAFRSAFRTAVLEKVMQEIEDREGADRALQSREDVADAVDAQLGDIHDLDTHPRSCGEWVYVSTVYNPLLFLATTNRATETFEHLHPLATSNNLRTVAFNRTEYPGSPKYMDTESEELRHGDAKFLEGMAVASRTSSRRTSTFLGGVVVAEVMPLETYDLLNRYVGRLVFYDPRYLAFGLELPADAVLHDLWSDATTKSPEEVFETFKFWVSSYFEVLEGWAGSINKLDSRKRTEHATVDSLRA</sequence>